<dbReference type="SUPFAM" id="SSF47473">
    <property type="entry name" value="EF-hand"/>
    <property type="match status" value="1"/>
</dbReference>
<dbReference type="Pfam" id="PF13499">
    <property type="entry name" value="EF-hand_7"/>
    <property type="match status" value="2"/>
</dbReference>
<evidence type="ECO:0000313" key="5">
    <source>
        <dbReference type="EMBL" id="KAK3586930.1"/>
    </source>
</evidence>
<dbReference type="AlphaFoldDB" id="A0AAE0S8V4"/>
<dbReference type="PROSITE" id="PS00018">
    <property type="entry name" value="EF_HAND_1"/>
    <property type="match status" value="4"/>
</dbReference>
<feature type="domain" description="EF-hand" evidence="4">
    <location>
        <begin position="28"/>
        <end position="63"/>
    </location>
</feature>
<dbReference type="FunFam" id="1.10.238.10:FF:000001">
    <property type="entry name" value="Calmodulin 1"/>
    <property type="match status" value="1"/>
</dbReference>
<proteinExistence type="predicted"/>
<evidence type="ECO:0000256" key="2">
    <source>
        <dbReference type="ARBA" id="ARBA00022837"/>
    </source>
</evidence>
<dbReference type="InterPro" id="IPR011992">
    <property type="entry name" value="EF-hand-dom_pair"/>
</dbReference>
<evidence type="ECO:0000256" key="3">
    <source>
        <dbReference type="ARBA" id="ARBA00023179"/>
    </source>
</evidence>
<dbReference type="Proteomes" id="UP001195483">
    <property type="component" value="Unassembled WGS sequence"/>
</dbReference>
<keyword evidence="1" id="KW-0677">Repeat</keyword>
<keyword evidence="2" id="KW-0106">Calcium</keyword>
<reference evidence="5" key="3">
    <citation type="submission" date="2023-05" db="EMBL/GenBank/DDBJ databases">
        <authorList>
            <person name="Smith C.H."/>
        </authorList>
    </citation>
    <scope>NUCLEOTIDE SEQUENCE</scope>
    <source>
        <strain evidence="5">CHS0354</strain>
        <tissue evidence="5">Mantle</tissue>
    </source>
</reference>
<dbReference type="InterPro" id="IPR002048">
    <property type="entry name" value="EF_hand_dom"/>
</dbReference>
<dbReference type="CDD" id="cd00051">
    <property type="entry name" value="EFh"/>
    <property type="match status" value="1"/>
</dbReference>
<dbReference type="InterPro" id="IPR050145">
    <property type="entry name" value="Centrin_CML-like"/>
</dbReference>
<keyword evidence="6" id="KW-1185">Reference proteome</keyword>
<keyword evidence="3" id="KW-0514">Muscle protein</keyword>
<feature type="domain" description="EF-hand" evidence="4">
    <location>
        <begin position="64"/>
        <end position="99"/>
    </location>
</feature>
<dbReference type="GO" id="GO:0005509">
    <property type="term" value="F:calcium ion binding"/>
    <property type="evidence" value="ECO:0007669"/>
    <property type="project" value="InterPro"/>
</dbReference>
<dbReference type="PANTHER" id="PTHR23050">
    <property type="entry name" value="CALCIUM BINDING PROTEIN"/>
    <property type="match status" value="1"/>
</dbReference>
<dbReference type="Gene3D" id="1.10.238.10">
    <property type="entry name" value="EF-hand"/>
    <property type="match status" value="2"/>
</dbReference>
<evidence type="ECO:0000313" key="6">
    <source>
        <dbReference type="Proteomes" id="UP001195483"/>
    </source>
</evidence>
<reference evidence="5" key="2">
    <citation type="journal article" date="2021" name="Genome Biol. Evol.">
        <title>Developing a high-quality reference genome for a parasitic bivalve with doubly uniparental inheritance (Bivalvia: Unionida).</title>
        <authorList>
            <person name="Smith C.H."/>
        </authorList>
    </citation>
    <scope>NUCLEOTIDE SEQUENCE</scope>
    <source>
        <strain evidence="5">CHS0354</strain>
        <tissue evidence="5">Mantle</tissue>
    </source>
</reference>
<sequence>MEAHRKKKTQYERRIQECLKKDPTLTREQVEDILKSFSALDVNGDGKISRSEIVRALQLLGGNPTHEEAEELLRSQDINSDGYISFEEFFNYSRIADVDMEKERMKTAFRTLDKDGNGFITLSELRSILHGVMDLEEIEQILKDADSDKNGKIDYNEFVDKKLCAKLF</sequence>
<organism evidence="5 6">
    <name type="scientific">Potamilus streckersoni</name>
    <dbReference type="NCBI Taxonomy" id="2493646"/>
    <lineage>
        <taxon>Eukaryota</taxon>
        <taxon>Metazoa</taxon>
        <taxon>Spiralia</taxon>
        <taxon>Lophotrochozoa</taxon>
        <taxon>Mollusca</taxon>
        <taxon>Bivalvia</taxon>
        <taxon>Autobranchia</taxon>
        <taxon>Heteroconchia</taxon>
        <taxon>Palaeoheterodonta</taxon>
        <taxon>Unionida</taxon>
        <taxon>Unionoidea</taxon>
        <taxon>Unionidae</taxon>
        <taxon>Ambleminae</taxon>
        <taxon>Lampsilini</taxon>
        <taxon>Potamilus</taxon>
    </lineage>
</organism>
<feature type="domain" description="EF-hand" evidence="4">
    <location>
        <begin position="100"/>
        <end position="135"/>
    </location>
</feature>
<evidence type="ECO:0000259" key="4">
    <source>
        <dbReference type="PROSITE" id="PS50222"/>
    </source>
</evidence>
<dbReference type="InterPro" id="IPR018247">
    <property type="entry name" value="EF_Hand_1_Ca_BS"/>
</dbReference>
<accession>A0AAE0S8V4</accession>
<dbReference type="SMART" id="SM00054">
    <property type="entry name" value="EFh"/>
    <property type="match status" value="4"/>
</dbReference>
<protein>
    <recommendedName>
        <fullName evidence="4">EF-hand domain-containing protein</fullName>
    </recommendedName>
</protein>
<feature type="domain" description="EF-hand" evidence="4">
    <location>
        <begin position="136"/>
        <end position="168"/>
    </location>
</feature>
<comment type="caution">
    <text evidence="5">The sequence shown here is derived from an EMBL/GenBank/DDBJ whole genome shotgun (WGS) entry which is preliminary data.</text>
</comment>
<reference evidence="5" key="1">
    <citation type="journal article" date="2021" name="Genome Biol. Evol.">
        <title>A High-Quality Reference Genome for a Parasitic Bivalve with Doubly Uniparental Inheritance (Bivalvia: Unionida).</title>
        <authorList>
            <person name="Smith C.H."/>
        </authorList>
    </citation>
    <scope>NUCLEOTIDE SEQUENCE</scope>
    <source>
        <strain evidence="5">CHS0354</strain>
    </source>
</reference>
<dbReference type="PROSITE" id="PS50222">
    <property type="entry name" value="EF_HAND_2"/>
    <property type="match status" value="4"/>
</dbReference>
<name>A0AAE0S8V4_9BIVA</name>
<evidence type="ECO:0000256" key="1">
    <source>
        <dbReference type="ARBA" id="ARBA00022737"/>
    </source>
</evidence>
<dbReference type="EMBL" id="JAEAOA010000559">
    <property type="protein sequence ID" value="KAK3586930.1"/>
    <property type="molecule type" value="Genomic_DNA"/>
</dbReference>
<gene>
    <name evidence="5" type="ORF">CHS0354_008526</name>
</gene>